<reference evidence="2" key="1">
    <citation type="submission" date="2013-12" db="EMBL/GenBank/DDBJ databases">
        <authorList>
            <person name="Aslett M."/>
        </authorList>
    </citation>
    <scope>NUCLEOTIDE SEQUENCE [LARGE SCALE GENOMIC DNA]</scope>
    <source>
        <strain evidence="2">Lindley</strain>
    </source>
</reference>
<protein>
    <submittedName>
        <fullName evidence="3">DH domain-containing protein</fullName>
    </submittedName>
</protein>
<dbReference type="WBParaSite" id="GPLIN_001560500">
    <property type="protein sequence ID" value="GPLIN_001560500"/>
    <property type="gene ID" value="GPLIN_001560500"/>
</dbReference>
<accession>A0A183CRU7</accession>
<reference evidence="2" key="2">
    <citation type="submission" date="2014-05" db="EMBL/GenBank/DDBJ databases">
        <title>The genome and life-stage specific transcriptomes of Globodera pallida elucidate key aspects of plant parasitism by a cyst nematode.</title>
        <authorList>
            <person name="Cotton J.A."/>
            <person name="Lilley C.J."/>
            <person name="Jones L.M."/>
            <person name="Kikuchi T."/>
            <person name="Reid A.J."/>
            <person name="Thorpe P."/>
            <person name="Tsai I.J."/>
            <person name="Beasley H."/>
            <person name="Blok V."/>
            <person name="Cock P.J.A."/>
            <person name="Van den Akker S.E."/>
            <person name="Holroyd N."/>
            <person name="Hunt M."/>
            <person name="Mantelin S."/>
            <person name="Naghra H."/>
            <person name="Pain A."/>
            <person name="Palomares-Rius J.E."/>
            <person name="Zarowiecki M."/>
            <person name="Berriman M."/>
            <person name="Jones J.T."/>
            <person name="Urwin P.E."/>
        </authorList>
    </citation>
    <scope>NUCLEOTIDE SEQUENCE [LARGE SCALE GENOMIC DNA]</scope>
    <source>
        <strain evidence="2">Lindley</strain>
    </source>
</reference>
<evidence type="ECO:0000256" key="1">
    <source>
        <dbReference type="SAM" id="MobiDB-lite"/>
    </source>
</evidence>
<evidence type="ECO:0000313" key="3">
    <source>
        <dbReference type="WBParaSite" id="GPLIN_001560500"/>
    </source>
</evidence>
<feature type="region of interest" description="Disordered" evidence="1">
    <location>
        <begin position="1"/>
        <end position="43"/>
    </location>
</feature>
<dbReference type="Proteomes" id="UP000050741">
    <property type="component" value="Unassembled WGS sequence"/>
</dbReference>
<proteinExistence type="predicted"/>
<evidence type="ECO:0000313" key="2">
    <source>
        <dbReference type="Proteomes" id="UP000050741"/>
    </source>
</evidence>
<reference evidence="3" key="3">
    <citation type="submission" date="2016-06" db="UniProtKB">
        <authorList>
            <consortium name="WormBaseParasite"/>
        </authorList>
    </citation>
    <scope>IDENTIFICATION</scope>
</reference>
<feature type="compositionally biased region" description="Basic and acidic residues" evidence="1">
    <location>
        <begin position="1"/>
        <end position="10"/>
    </location>
</feature>
<dbReference type="AlphaFoldDB" id="A0A183CRU7"/>
<organism evidence="2 3">
    <name type="scientific">Globodera pallida</name>
    <name type="common">Potato cyst nematode worm</name>
    <name type="synonym">Heterodera pallida</name>
    <dbReference type="NCBI Taxonomy" id="36090"/>
    <lineage>
        <taxon>Eukaryota</taxon>
        <taxon>Metazoa</taxon>
        <taxon>Ecdysozoa</taxon>
        <taxon>Nematoda</taxon>
        <taxon>Chromadorea</taxon>
        <taxon>Rhabditida</taxon>
        <taxon>Tylenchina</taxon>
        <taxon>Tylenchomorpha</taxon>
        <taxon>Tylenchoidea</taxon>
        <taxon>Heteroderidae</taxon>
        <taxon>Heteroderinae</taxon>
        <taxon>Globodera</taxon>
    </lineage>
</organism>
<name>A0A183CRU7_GLOPA</name>
<keyword evidence="2" id="KW-1185">Reference proteome</keyword>
<sequence length="144" mass="16137">VGTVDERTNMDTELSSLSSSVDHSQQGGEASGHAKRVSQKRAAPMSSSVQALLLGTRATDIFFTVCAEELSVLNTRLNHLPARDYSDVFNEISKMLHEPFSFRLMEINSKCAAVFQSLDLLPAEMEQIFVQFDQFLKEKIYVNF</sequence>